<protein>
    <submittedName>
        <fullName evidence="1">Uncharacterized protein DUF4054</fullName>
    </submittedName>
</protein>
<organism evidence="1 2">
    <name type="scientific">Thermovibrio guaymasensis</name>
    <dbReference type="NCBI Taxonomy" id="240167"/>
    <lineage>
        <taxon>Bacteria</taxon>
        <taxon>Pseudomonadati</taxon>
        <taxon>Aquificota</taxon>
        <taxon>Aquificia</taxon>
        <taxon>Desulfurobacteriales</taxon>
        <taxon>Desulfurobacteriaceae</taxon>
        <taxon>Thermovibrio</taxon>
    </lineage>
</organism>
<dbReference type="AlphaFoldDB" id="A0A420W5B6"/>
<dbReference type="OrthoDB" id="9032784at2"/>
<proteinExistence type="predicted"/>
<sequence>MSNVFVFDPAAFKLAYPQFAKFTDEQLNFFFKSVENRIVDNTESYCLSLDDREIWFYLLVAHKAELQNRINGGNSGLVGRISSATEGSVSISTDYSMGSGALEQWLKQTPYGAEFYAMTAPYRKVLWVAATAPMPVKRTKGPYPFGWGNY</sequence>
<evidence type="ECO:0000313" key="2">
    <source>
        <dbReference type="Proteomes" id="UP000280881"/>
    </source>
</evidence>
<accession>A0A420W5B6</accession>
<dbReference type="Proteomes" id="UP000280881">
    <property type="component" value="Unassembled WGS sequence"/>
</dbReference>
<gene>
    <name evidence="1" type="ORF">C7457_1652</name>
</gene>
<dbReference type="RefSeq" id="WP_121171913.1">
    <property type="nucleotide sequence ID" value="NZ_RBIE01000006.1"/>
</dbReference>
<comment type="caution">
    <text evidence="1">The sequence shown here is derived from an EMBL/GenBank/DDBJ whole genome shotgun (WGS) entry which is preliminary data.</text>
</comment>
<name>A0A420W5B6_9BACT</name>
<dbReference type="Pfam" id="PF13262">
    <property type="entry name" value="DUF4054"/>
    <property type="match status" value="1"/>
</dbReference>
<reference evidence="1 2" key="1">
    <citation type="submission" date="2018-10" db="EMBL/GenBank/DDBJ databases">
        <title>Genomic Encyclopedia of Type Strains, Phase IV (KMG-IV): sequencing the most valuable type-strain genomes for metagenomic binning, comparative biology and taxonomic classification.</title>
        <authorList>
            <person name="Goeker M."/>
        </authorList>
    </citation>
    <scope>NUCLEOTIDE SEQUENCE [LARGE SCALE GENOMIC DNA]</scope>
    <source>
        <strain evidence="1 2">DSM 15521</strain>
    </source>
</reference>
<dbReference type="EMBL" id="RBIE01000006">
    <property type="protein sequence ID" value="RKQ59867.1"/>
    <property type="molecule type" value="Genomic_DNA"/>
</dbReference>
<keyword evidence="2" id="KW-1185">Reference proteome</keyword>
<evidence type="ECO:0000313" key="1">
    <source>
        <dbReference type="EMBL" id="RKQ59867.1"/>
    </source>
</evidence>
<dbReference type="InterPro" id="IPR025127">
    <property type="entry name" value="DUF4054"/>
</dbReference>